<dbReference type="EMBL" id="CABWIE010000030">
    <property type="protein sequence ID" value="VWM00035.1"/>
    <property type="molecule type" value="Genomic_DNA"/>
</dbReference>
<dbReference type="InterPro" id="IPR002686">
    <property type="entry name" value="Transposase_17"/>
</dbReference>
<evidence type="ECO:0000313" key="3">
    <source>
        <dbReference type="EMBL" id="VWM00035.1"/>
    </source>
</evidence>
<keyword evidence="5" id="KW-1185">Reference proteome</keyword>
<dbReference type="SUPFAM" id="SSF143422">
    <property type="entry name" value="Transposase IS200-like"/>
    <property type="match status" value="1"/>
</dbReference>
<dbReference type="PANTHER" id="PTHR34322">
    <property type="entry name" value="TRANSPOSASE, Y1_TNP DOMAIN-CONTAINING"/>
    <property type="match status" value="1"/>
</dbReference>
<proteinExistence type="predicted"/>
<dbReference type="PANTHER" id="PTHR34322:SF2">
    <property type="entry name" value="TRANSPOSASE IS200-LIKE DOMAIN-CONTAINING PROTEIN"/>
    <property type="match status" value="1"/>
</dbReference>
<evidence type="ECO:0000313" key="4">
    <source>
        <dbReference type="Proteomes" id="UP000330807"/>
    </source>
</evidence>
<dbReference type="Pfam" id="PF01797">
    <property type="entry name" value="Y1_Tnp"/>
    <property type="match status" value="1"/>
</dbReference>
<name>A0A5K1IPJ0_9ACTN</name>
<sequence length="256" mass="28770">MPRTGRVVSLTGYNHIIARGNGGICIFEDDEDRYRMLTLFEDKLVGNGIGVTAWCLMSNHFHLMVDDPNGRISSCMSGILTSYVKYFNRKTDRVGHLFQDRFKNIPVENDIQAIALADYIHMNPVKAGVSAVDNYRWSSYRAYAYGYDGFGFCDPGIVLDLVGGSLEYRHYLDERLESAPYDAEPRPRVLDDEVLKIAKEIAFPISLSDIKAMTPAERRPILCKMRKSGLTVNQIVRAVGLGRATVANGTSGWREF</sequence>
<dbReference type="InterPro" id="IPR036515">
    <property type="entry name" value="Transposase_17_sf"/>
</dbReference>
<accession>A0A5K1IPJ0</accession>
<dbReference type="Gene3D" id="3.30.70.1290">
    <property type="entry name" value="Transposase IS200-like"/>
    <property type="match status" value="1"/>
</dbReference>
<reference evidence="4 5" key="1">
    <citation type="submission" date="2019-10" db="EMBL/GenBank/DDBJ databases">
        <authorList>
            <person name="Wolf R A."/>
        </authorList>
    </citation>
    <scope>NUCLEOTIDE SEQUENCE [LARGE SCALE GENOMIC DNA]</scope>
    <source>
        <strain evidence="2">Collinsella_aerofaciens_AK_138A</strain>
        <strain evidence="3">Collinsella_aerofaciens_MC2</strain>
    </source>
</reference>
<evidence type="ECO:0000313" key="5">
    <source>
        <dbReference type="Proteomes" id="UP000361836"/>
    </source>
</evidence>
<evidence type="ECO:0000313" key="2">
    <source>
        <dbReference type="EMBL" id="VWL89986.1"/>
    </source>
</evidence>
<dbReference type="Proteomes" id="UP000361836">
    <property type="component" value="Unassembled WGS sequence"/>
</dbReference>
<dbReference type="AlphaFoldDB" id="A0A5K1IPJ0"/>
<organism evidence="2 4">
    <name type="scientific">Collinsella aerofaciens</name>
    <dbReference type="NCBI Taxonomy" id="74426"/>
    <lineage>
        <taxon>Bacteria</taxon>
        <taxon>Bacillati</taxon>
        <taxon>Actinomycetota</taxon>
        <taxon>Coriobacteriia</taxon>
        <taxon>Coriobacteriales</taxon>
        <taxon>Coriobacteriaceae</taxon>
        <taxon>Collinsella</taxon>
    </lineage>
</organism>
<dbReference type="GO" id="GO:0006313">
    <property type="term" value="P:DNA transposition"/>
    <property type="evidence" value="ECO:0007669"/>
    <property type="project" value="InterPro"/>
</dbReference>
<dbReference type="GO" id="GO:0004803">
    <property type="term" value="F:transposase activity"/>
    <property type="evidence" value="ECO:0007669"/>
    <property type="project" value="InterPro"/>
</dbReference>
<dbReference type="GO" id="GO:0003677">
    <property type="term" value="F:DNA binding"/>
    <property type="evidence" value="ECO:0007669"/>
    <property type="project" value="InterPro"/>
</dbReference>
<dbReference type="SMART" id="SM01321">
    <property type="entry name" value="Y1_Tnp"/>
    <property type="match status" value="1"/>
</dbReference>
<evidence type="ECO:0000259" key="1">
    <source>
        <dbReference type="SMART" id="SM01321"/>
    </source>
</evidence>
<dbReference type="RefSeq" id="WP_152076958.1">
    <property type="nucleotide sequence ID" value="NZ_CAAKNU010000043.1"/>
</dbReference>
<protein>
    <submittedName>
        <fullName evidence="2">Transposase IS200 like protein</fullName>
    </submittedName>
</protein>
<feature type="domain" description="Transposase IS200-like" evidence="1">
    <location>
        <begin position="9"/>
        <end position="123"/>
    </location>
</feature>
<dbReference type="Proteomes" id="UP000330807">
    <property type="component" value="Unassembled WGS sequence"/>
</dbReference>
<gene>
    <name evidence="3" type="ORF">KCJAJFAP_00847</name>
    <name evidence="2" type="ORF">LMKDKBCB_01166</name>
</gene>
<dbReference type="EMBL" id="CABWIH010000027">
    <property type="protein sequence ID" value="VWL89986.1"/>
    <property type="molecule type" value="Genomic_DNA"/>
</dbReference>